<dbReference type="EMBL" id="AACS02000005">
    <property type="protein sequence ID" value="EAU82307.2"/>
    <property type="molecule type" value="Genomic_DNA"/>
</dbReference>
<dbReference type="OMA" id="KITIRAC"/>
<keyword evidence="3" id="KW-1185">Reference proteome</keyword>
<dbReference type="RefSeq" id="XP_001839540.2">
    <property type="nucleotide sequence ID" value="XM_001839488.2"/>
</dbReference>
<dbReference type="OrthoDB" id="3070163at2759"/>
<reference evidence="2 3" key="1">
    <citation type="journal article" date="2010" name="Proc. Natl. Acad. Sci. U.S.A.">
        <title>Insights into evolution of multicellular fungi from the assembled chromosomes of the mushroom Coprinopsis cinerea (Coprinus cinereus).</title>
        <authorList>
            <person name="Stajich J.E."/>
            <person name="Wilke S.K."/>
            <person name="Ahren D."/>
            <person name="Au C.H."/>
            <person name="Birren B.W."/>
            <person name="Borodovsky M."/>
            <person name="Burns C."/>
            <person name="Canback B."/>
            <person name="Casselton L.A."/>
            <person name="Cheng C.K."/>
            <person name="Deng J."/>
            <person name="Dietrich F.S."/>
            <person name="Fargo D.C."/>
            <person name="Farman M.L."/>
            <person name="Gathman A.C."/>
            <person name="Goldberg J."/>
            <person name="Guigo R."/>
            <person name="Hoegger P.J."/>
            <person name="Hooker J.B."/>
            <person name="Huggins A."/>
            <person name="James T.Y."/>
            <person name="Kamada T."/>
            <person name="Kilaru S."/>
            <person name="Kodira C."/>
            <person name="Kues U."/>
            <person name="Kupfer D."/>
            <person name="Kwan H.S."/>
            <person name="Lomsadze A."/>
            <person name="Li W."/>
            <person name="Lilly W.W."/>
            <person name="Ma L.J."/>
            <person name="Mackey A.J."/>
            <person name="Manning G."/>
            <person name="Martin F."/>
            <person name="Muraguchi H."/>
            <person name="Natvig D.O."/>
            <person name="Palmerini H."/>
            <person name="Ramesh M.A."/>
            <person name="Rehmeyer C.J."/>
            <person name="Roe B.A."/>
            <person name="Shenoy N."/>
            <person name="Stanke M."/>
            <person name="Ter-Hovhannisyan V."/>
            <person name="Tunlid A."/>
            <person name="Velagapudi R."/>
            <person name="Vision T.J."/>
            <person name="Zeng Q."/>
            <person name="Zolan M.E."/>
            <person name="Pukkila P.J."/>
        </authorList>
    </citation>
    <scope>NUCLEOTIDE SEQUENCE [LARGE SCALE GENOMIC DNA]</scope>
    <source>
        <strain evidence="3">Okayama-7 / 130 / ATCC MYA-4618 / FGSC 9003</strain>
    </source>
</reference>
<feature type="compositionally biased region" description="Basic residues" evidence="1">
    <location>
        <begin position="1"/>
        <end position="10"/>
    </location>
</feature>
<feature type="compositionally biased region" description="Polar residues" evidence="1">
    <location>
        <begin position="78"/>
        <end position="93"/>
    </location>
</feature>
<evidence type="ECO:0000256" key="1">
    <source>
        <dbReference type="SAM" id="MobiDB-lite"/>
    </source>
</evidence>
<dbReference type="HOGENOM" id="CLU_438051_0_0_1"/>
<protein>
    <submittedName>
        <fullName evidence="2">Uncharacterized protein</fullName>
    </submittedName>
</protein>
<dbReference type="InParanoid" id="A8P8B9"/>
<organism evidence="2 3">
    <name type="scientific">Coprinopsis cinerea (strain Okayama-7 / 130 / ATCC MYA-4618 / FGSC 9003)</name>
    <name type="common">Inky cap fungus</name>
    <name type="synonym">Hormographiella aspergillata</name>
    <dbReference type="NCBI Taxonomy" id="240176"/>
    <lineage>
        <taxon>Eukaryota</taxon>
        <taxon>Fungi</taxon>
        <taxon>Dikarya</taxon>
        <taxon>Basidiomycota</taxon>
        <taxon>Agaricomycotina</taxon>
        <taxon>Agaricomycetes</taxon>
        <taxon>Agaricomycetidae</taxon>
        <taxon>Agaricales</taxon>
        <taxon>Agaricineae</taxon>
        <taxon>Psathyrellaceae</taxon>
        <taxon>Coprinopsis</taxon>
    </lineage>
</organism>
<comment type="caution">
    <text evidence="2">The sequence shown here is derived from an EMBL/GenBank/DDBJ whole genome shotgun (WGS) entry which is preliminary data.</text>
</comment>
<dbReference type="GeneID" id="6016156"/>
<evidence type="ECO:0000313" key="3">
    <source>
        <dbReference type="Proteomes" id="UP000001861"/>
    </source>
</evidence>
<gene>
    <name evidence="2" type="ORF">CC1G_08919</name>
</gene>
<dbReference type="VEuPathDB" id="FungiDB:CC1G_08919"/>
<feature type="region of interest" description="Disordered" evidence="1">
    <location>
        <begin position="1"/>
        <end position="115"/>
    </location>
</feature>
<dbReference type="AlphaFoldDB" id="A8P8B9"/>
<evidence type="ECO:0000313" key="2">
    <source>
        <dbReference type="EMBL" id="EAU82307.2"/>
    </source>
</evidence>
<sequence>MSTKSHRTRSSAKTNAPALATSDGDTANTVAAMPKTRQHSARQQNVKASGKSPETTTTTKTRSRNSKSQTPMAVNVATPPSGSKPQNSSNVEETSIPSAKAKKKPGIGKKTSSVAPLQPHQIQALSQIAQLDLARKNQDWKRELAIQRQFPERISRSMVVPDVEHNARLGRLASDVELDKELCGGVGHSTPLSSTVKTGSVTEVCRIEDDGQEQEERERLSEQSTNTALLPKVYSYGGRRVVEPTDSDDEEQALVGGLDEGDIDDIRPQFKDDHRNPGMLNDLVSSPVKLKHDVKQKPMPSKGVLKRGKSAAISTVTPTQPSKPLAAIGKGKALFVQPSSHLKPPRAIATPTPSPTIRSSKLSIPASLNHALYLSEEPFQHFRSDSPEFLHTVSDIYTRVYGPHVDVDAEAVSEAYRQINVKRSKIASEVFNLVKLHFQGREYITNPGLVRSHARWGLRGDGFAWYAKPAPIAVAGMRGKVANYVEPDGLFQSPFIVKTAKKFMKHADGSKILHPMSATNPPIGLYTIILASLYRAFQVFLTNPDFLDSQSDNPKSVPKFSSDNFCEQIGRYSCQLKGLSTRRWEAILEPVMAPLIPEAPVFDIADLSDCGEDIYVPASPVKRR</sequence>
<proteinExistence type="predicted"/>
<dbReference type="Proteomes" id="UP000001861">
    <property type="component" value="Unassembled WGS sequence"/>
</dbReference>
<name>A8P8B9_COPC7</name>
<feature type="compositionally biased region" description="Low complexity" evidence="1">
    <location>
        <begin position="55"/>
        <end position="70"/>
    </location>
</feature>
<accession>A8P8B9</accession>
<dbReference type="KEGG" id="cci:CC1G_08919"/>
<dbReference type="eggNOG" id="ENOG502R170">
    <property type="taxonomic scope" value="Eukaryota"/>
</dbReference>